<dbReference type="eggNOG" id="COG2072">
    <property type="taxonomic scope" value="Bacteria"/>
</dbReference>
<keyword evidence="3" id="KW-0285">Flavoprotein</keyword>
<evidence type="ECO:0000256" key="2">
    <source>
        <dbReference type="ARBA" id="ARBA00010139"/>
    </source>
</evidence>
<comment type="similarity">
    <text evidence="2">Belongs to the FAD-binding monooxygenase family.</text>
</comment>
<evidence type="ECO:0000256" key="4">
    <source>
        <dbReference type="ARBA" id="ARBA00022827"/>
    </source>
</evidence>
<dbReference type="FunFam" id="3.50.50.60:FF:000228">
    <property type="entry name" value="FAD-containing monooxygenase EthA"/>
    <property type="match status" value="1"/>
</dbReference>
<keyword evidence="6 8" id="KW-0560">Oxidoreductase</keyword>
<keyword evidence="4" id="KW-0274">FAD</keyword>
<dbReference type="Gene3D" id="3.50.50.60">
    <property type="entry name" value="FAD/NAD(P)-binding domain"/>
    <property type="match status" value="2"/>
</dbReference>
<dbReference type="EMBL" id="CP000910">
    <property type="protein sequence ID" value="ABY25055.1"/>
    <property type="molecule type" value="Genomic_DNA"/>
</dbReference>
<dbReference type="InterPro" id="IPR036188">
    <property type="entry name" value="FAD/NAD-bd_sf"/>
</dbReference>
<dbReference type="InterPro" id="IPR051820">
    <property type="entry name" value="FAD-binding_MO"/>
</dbReference>
<dbReference type="EC" id="1.14.13.22" evidence="8"/>
<keyword evidence="7 8" id="KW-0503">Monooxygenase</keyword>
<dbReference type="PANTHER" id="PTHR43872:SF1">
    <property type="entry name" value="MONOOXYGENASE, PUTATIVE (AFU_ORTHOLOGUE AFUA_8G02570)-RELATED"/>
    <property type="match status" value="1"/>
</dbReference>
<evidence type="ECO:0000313" key="9">
    <source>
        <dbReference type="Proteomes" id="UP000002007"/>
    </source>
</evidence>
<name>A9WV34_RENSM</name>
<dbReference type="KEGG" id="rsa:RSal33209_3344"/>
<dbReference type="Pfam" id="PF13450">
    <property type="entry name" value="NAD_binding_8"/>
    <property type="match status" value="1"/>
</dbReference>
<sequence length="513" mass="56869">MRCVSLLLTSNISGLPNTCEVFMATDHVDVLIVGAGISGIGAACHLRRTLPDRSYAILEAREVSGGTWDLFRYPGIRSDSDMQTFGFKPWKSEDSIADGPAILSYLRETAEEYGVDKHLRYRHRVTAASWSSEPASWTVDFERLDTGATEQISCNFLMMNTGYYNHEAGYQPEFPGLQDYQGRFIHPQHWPEDLDYAGKRVLVIGSGATAVTLVPTMAATAGHVTMLQRSPSYIAAQPKQDPVDRALRKVLPLSVTYPLVKWKNVLKQVAIFKASKAMPKVVRSGLIRRVEKQLPAGFDVEKHFGPKYNPWDQRLCLVPDGDLFTAIRSGSASVETDTIETFTPTGIRLASGKELEADIVVSATGLNMSALSNIKATVDGEPIDMSKVVVYRDTLASGVPNFAFTFGYINSSWTLKVDITAQFTLRLLKYMDAHGYDMVKPEVTDPTMALKPMLDFGAGYMQRSAQNFPRQGSTRPWEVRMSYLSDRAALRKAKFDTPELKFSKAPAAVKASF</sequence>
<dbReference type="InterPro" id="IPR020946">
    <property type="entry name" value="Flavin_mOase-like"/>
</dbReference>
<evidence type="ECO:0000256" key="1">
    <source>
        <dbReference type="ARBA" id="ARBA00001974"/>
    </source>
</evidence>
<keyword evidence="5" id="KW-0521">NADP</keyword>
<comment type="cofactor">
    <cofactor evidence="1">
        <name>FAD</name>
        <dbReference type="ChEBI" id="CHEBI:57692"/>
    </cofactor>
</comment>
<evidence type="ECO:0000256" key="6">
    <source>
        <dbReference type="ARBA" id="ARBA00023002"/>
    </source>
</evidence>
<gene>
    <name evidence="8" type="ordered locus">RSal33209_3344</name>
</gene>
<dbReference type="SUPFAM" id="SSF51905">
    <property type="entry name" value="FAD/NAD(P)-binding domain"/>
    <property type="match status" value="1"/>
</dbReference>
<dbReference type="STRING" id="288705.RSal33209_3344"/>
<accession>A9WV34</accession>
<reference evidence="9" key="1">
    <citation type="journal article" date="2008" name="J. Bacteriol.">
        <title>Genome sequence of the fish pathogen Renibacterium salmoninarum suggests reductive evolution away from an environmental Arthrobacter ancestor.</title>
        <authorList>
            <person name="Wiens G.D."/>
            <person name="Rockey D.D."/>
            <person name="Wu Z."/>
            <person name="Chang J."/>
            <person name="Levy R."/>
            <person name="Crane S."/>
            <person name="Chen D.S."/>
            <person name="Capri G.R."/>
            <person name="Burnett J.R."/>
            <person name="Sudheesh P.S."/>
            <person name="Schipma M.J."/>
            <person name="Burd H."/>
            <person name="Bhattacharyya A."/>
            <person name="Rhodes L.D."/>
            <person name="Kaul R."/>
            <person name="Strom M.S."/>
        </authorList>
    </citation>
    <scope>NUCLEOTIDE SEQUENCE [LARGE SCALE GENOMIC DNA]</scope>
    <source>
        <strain evidence="9">ATCC 33209 / DSM 20767 / JCM 11484 / NBRC 15589 / NCIMB 2235</strain>
    </source>
</reference>
<organism evidence="8 9">
    <name type="scientific">Renibacterium salmoninarum (strain ATCC 33209 / DSM 20767 / JCM 11484 / NBRC 15589 / NCIMB 2235)</name>
    <dbReference type="NCBI Taxonomy" id="288705"/>
    <lineage>
        <taxon>Bacteria</taxon>
        <taxon>Bacillati</taxon>
        <taxon>Actinomycetota</taxon>
        <taxon>Actinomycetes</taxon>
        <taxon>Micrococcales</taxon>
        <taxon>Micrococcaceae</taxon>
        <taxon>Renibacterium</taxon>
    </lineage>
</organism>
<dbReference type="PANTHER" id="PTHR43872">
    <property type="entry name" value="MONOOXYGENASE, PUTATIVE (AFU_ORTHOLOGUE AFUA_8G02570)-RELATED"/>
    <property type="match status" value="1"/>
</dbReference>
<evidence type="ECO:0000313" key="8">
    <source>
        <dbReference type="EMBL" id="ABY25055.1"/>
    </source>
</evidence>
<keyword evidence="9" id="KW-1185">Reference proteome</keyword>
<protein>
    <submittedName>
        <fullName evidence="8">Cyclohexanone monooxygenase</fullName>
        <ecNumber evidence="8">1.14.13.22</ecNumber>
    </submittedName>
</protein>
<dbReference type="AlphaFoldDB" id="A9WV34"/>
<evidence type="ECO:0000256" key="7">
    <source>
        <dbReference type="ARBA" id="ARBA00023033"/>
    </source>
</evidence>
<dbReference type="GO" id="GO:0050660">
    <property type="term" value="F:flavin adenine dinucleotide binding"/>
    <property type="evidence" value="ECO:0007669"/>
    <property type="project" value="InterPro"/>
</dbReference>
<dbReference type="Pfam" id="PF00743">
    <property type="entry name" value="FMO-like"/>
    <property type="match status" value="1"/>
</dbReference>
<dbReference type="HOGENOM" id="CLU_032067_2_0_11"/>
<proteinExistence type="inferred from homology"/>
<dbReference type="GO" id="GO:0050661">
    <property type="term" value="F:NADP binding"/>
    <property type="evidence" value="ECO:0007669"/>
    <property type="project" value="InterPro"/>
</dbReference>
<dbReference type="GO" id="GO:0004499">
    <property type="term" value="F:N,N-dimethylaniline monooxygenase activity"/>
    <property type="evidence" value="ECO:0007669"/>
    <property type="project" value="InterPro"/>
</dbReference>
<evidence type="ECO:0000256" key="5">
    <source>
        <dbReference type="ARBA" id="ARBA00022857"/>
    </source>
</evidence>
<dbReference type="Proteomes" id="UP000002007">
    <property type="component" value="Chromosome"/>
</dbReference>
<dbReference type="GO" id="GO:0018667">
    <property type="term" value="F:cyclohexanone monooxygenase activity"/>
    <property type="evidence" value="ECO:0007669"/>
    <property type="project" value="UniProtKB-EC"/>
</dbReference>
<evidence type="ECO:0000256" key="3">
    <source>
        <dbReference type="ARBA" id="ARBA00022630"/>
    </source>
</evidence>